<reference evidence="2" key="1">
    <citation type="journal article" date="2022" name="Mol. Ecol. Resour.">
        <title>The genomes of chicory, endive, great burdock and yacon provide insights into Asteraceae palaeo-polyploidization history and plant inulin production.</title>
        <authorList>
            <person name="Fan W."/>
            <person name="Wang S."/>
            <person name="Wang H."/>
            <person name="Wang A."/>
            <person name="Jiang F."/>
            <person name="Liu H."/>
            <person name="Zhao H."/>
            <person name="Xu D."/>
            <person name="Zhang Y."/>
        </authorList>
    </citation>
    <scope>NUCLEOTIDE SEQUENCE [LARGE SCALE GENOMIC DNA]</scope>
    <source>
        <strain evidence="2">cv. Punajuju</strain>
    </source>
</reference>
<evidence type="ECO:0000313" key="2">
    <source>
        <dbReference type="Proteomes" id="UP001055811"/>
    </source>
</evidence>
<dbReference type="Proteomes" id="UP001055811">
    <property type="component" value="Linkage Group LG09"/>
</dbReference>
<reference evidence="1 2" key="2">
    <citation type="journal article" date="2022" name="Mol. Ecol. Resour.">
        <title>The genomes of chicory, endive, great burdock and yacon provide insights into Asteraceae paleo-polyploidization history and plant inulin production.</title>
        <authorList>
            <person name="Fan W."/>
            <person name="Wang S."/>
            <person name="Wang H."/>
            <person name="Wang A."/>
            <person name="Jiang F."/>
            <person name="Liu H."/>
            <person name="Zhao H."/>
            <person name="Xu D."/>
            <person name="Zhang Y."/>
        </authorList>
    </citation>
    <scope>NUCLEOTIDE SEQUENCE [LARGE SCALE GENOMIC DNA]</scope>
    <source>
        <strain evidence="2">cv. Punajuju</strain>
        <tissue evidence="1">Leaves</tissue>
    </source>
</reference>
<protein>
    <submittedName>
        <fullName evidence="1">Uncharacterized protein</fullName>
    </submittedName>
</protein>
<sequence>MTIPLLHNLIHSFSFQYAAPYFLQTLPATSTIWPATPSPSLLLRLKLSTHPLKLSTPPPPVFLLWVLFFSWSPSPIEAVDTILELHERLDPIQGFNLLLRVSTSYSGSRLN</sequence>
<name>A0ACB8YTQ0_CICIN</name>
<keyword evidence="2" id="KW-1185">Reference proteome</keyword>
<accession>A0ACB8YTQ0</accession>
<organism evidence="1 2">
    <name type="scientific">Cichorium intybus</name>
    <name type="common">Chicory</name>
    <dbReference type="NCBI Taxonomy" id="13427"/>
    <lineage>
        <taxon>Eukaryota</taxon>
        <taxon>Viridiplantae</taxon>
        <taxon>Streptophyta</taxon>
        <taxon>Embryophyta</taxon>
        <taxon>Tracheophyta</taxon>
        <taxon>Spermatophyta</taxon>
        <taxon>Magnoliopsida</taxon>
        <taxon>eudicotyledons</taxon>
        <taxon>Gunneridae</taxon>
        <taxon>Pentapetalae</taxon>
        <taxon>asterids</taxon>
        <taxon>campanulids</taxon>
        <taxon>Asterales</taxon>
        <taxon>Asteraceae</taxon>
        <taxon>Cichorioideae</taxon>
        <taxon>Cichorieae</taxon>
        <taxon>Cichoriinae</taxon>
        <taxon>Cichorium</taxon>
    </lineage>
</organism>
<proteinExistence type="predicted"/>
<dbReference type="EMBL" id="CM042017">
    <property type="protein sequence ID" value="KAI3688768.1"/>
    <property type="molecule type" value="Genomic_DNA"/>
</dbReference>
<comment type="caution">
    <text evidence="1">The sequence shown here is derived from an EMBL/GenBank/DDBJ whole genome shotgun (WGS) entry which is preliminary data.</text>
</comment>
<gene>
    <name evidence="1" type="ORF">L2E82_46583</name>
</gene>
<evidence type="ECO:0000313" key="1">
    <source>
        <dbReference type="EMBL" id="KAI3688768.1"/>
    </source>
</evidence>